<dbReference type="Pfam" id="PF00147">
    <property type="entry name" value="Fibrinogen_C"/>
    <property type="match status" value="1"/>
</dbReference>
<keyword evidence="5" id="KW-0732">Signal</keyword>
<dbReference type="SUPFAM" id="SSF56496">
    <property type="entry name" value="Fibrinogen C-terminal domain-like"/>
    <property type="match status" value="1"/>
</dbReference>
<dbReference type="GO" id="GO:0005577">
    <property type="term" value="C:fibrinogen complex"/>
    <property type="evidence" value="ECO:0007669"/>
    <property type="project" value="TreeGrafter"/>
</dbReference>
<dbReference type="EnsemblMetazoa" id="XM_021053158.2">
    <property type="protein sequence ID" value="XP_020908817.1"/>
    <property type="gene ID" value="LOC110246785"/>
</dbReference>
<dbReference type="RefSeq" id="XP_020908818.1">
    <property type="nucleotide sequence ID" value="XM_021053159.2"/>
</dbReference>
<dbReference type="RefSeq" id="XP_020908817.1">
    <property type="nucleotide sequence ID" value="XM_021053158.2"/>
</dbReference>
<proteinExistence type="predicted"/>
<evidence type="ECO:0000256" key="3">
    <source>
        <dbReference type="ARBA" id="ARBA00023157"/>
    </source>
</evidence>
<dbReference type="KEGG" id="epa:110246786"/>
<accession>A0A913XQX5</accession>
<dbReference type="CDD" id="cd00087">
    <property type="entry name" value="FReD"/>
    <property type="match status" value="1"/>
</dbReference>
<dbReference type="GO" id="GO:0005201">
    <property type="term" value="F:extracellular matrix structural constituent"/>
    <property type="evidence" value="ECO:0007669"/>
    <property type="project" value="TreeGrafter"/>
</dbReference>
<evidence type="ECO:0000259" key="6">
    <source>
        <dbReference type="PROSITE" id="PS51406"/>
    </source>
</evidence>
<keyword evidence="2" id="KW-0964">Secreted</keyword>
<dbReference type="PANTHER" id="PTHR47221:SF5">
    <property type="entry name" value="FIBRINOGEN C-TERMINAL DOMAIN-CONTAINING PROTEIN"/>
    <property type="match status" value="1"/>
</dbReference>
<evidence type="ECO:0000256" key="2">
    <source>
        <dbReference type="ARBA" id="ARBA00022525"/>
    </source>
</evidence>
<dbReference type="InterPro" id="IPR037579">
    <property type="entry name" value="FIB_ANG-like"/>
</dbReference>
<evidence type="ECO:0000313" key="7">
    <source>
        <dbReference type="EnsemblMetazoa" id="XP_020908818.1"/>
    </source>
</evidence>
<dbReference type="OrthoDB" id="6038967at2759"/>
<name>A0A913XQX5_EXADI</name>
<reference evidence="7" key="1">
    <citation type="submission" date="2022-11" db="UniProtKB">
        <authorList>
            <consortium name="EnsemblMetazoa"/>
        </authorList>
    </citation>
    <scope>IDENTIFICATION</scope>
</reference>
<dbReference type="NCBIfam" id="NF040941">
    <property type="entry name" value="GGGWT_bact"/>
    <property type="match status" value="1"/>
</dbReference>
<sequence length="344" mass="39227">MLLKEQVFVFTFLIFFLTFFEQCYQLQAASQVRRIPASIFFPSSPFYTVKRNKRQRHGKMKVARVHDDMACIQQCSRLVSVGCAAVNFKKDVINRLHDCELLMATQGNIEDEIPFEDNQGFDHFVLKNPTFRDCAEIMKKSRVPSGLYSIRPSANLPPIEVMCDMTTDGGGWTIIQNRLDGSVDFYRDWANYKRGFGNKPGEYWLGLDAIHSMTSQGDQELRVDLDDFEGNTRYAEYDTFIVGDEGDNYRLTLGKYSGNAGDSLSPWHNNMAFSTKDRDNDINKDENCAIENHGGWWYAACHQVDLNGLYLNGPYSAGAPNGVHWLGRGNSLKRAVMKIRPKDF</sequence>
<dbReference type="KEGG" id="epa:110246785"/>
<dbReference type="GO" id="GO:0030674">
    <property type="term" value="F:protein-macromolecule adaptor activity"/>
    <property type="evidence" value="ECO:0007669"/>
    <property type="project" value="TreeGrafter"/>
</dbReference>
<dbReference type="EnsemblMetazoa" id="XM_021053159.2">
    <property type="protein sequence ID" value="XP_020908818.1"/>
    <property type="gene ID" value="LOC110246786"/>
</dbReference>
<dbReference type="InterPro" id="IPR036056">
    <property type="entry name" value="Fibrinogen-like_C"/>
</dbReference>
<organism evidence="7 8">
    <name type="scientific">Exaiptasia diaphana</name>
    <name type="common">Tropical sea anemone</name>
    <name type="synonym">Aiptasia pulchella</name>
    <dbReference type="NCBI Taxonomy" id="2652724"/>
    <lineage>
        <taxon>Eukaryota</taxon>
        <taxon>Metazoa</taxon>
        <taxon>Cnidaria</taxon>
        <taxon>Anthozoa</taxon>
        <taxon>Hexacorallia</taxon>
        <taxon>Actiniaria</taxon>
        <taxon>Aiptasiidae</taxon>
        <taxon>Exaiptasia</taxon>
    </lineage>
</organism>
<dbReference type="Proteomes" id="UP000887567">
    <property type="component" value="Unplaced"/>
</dbReference>
<keyword evidence="4" id="KW-0325">Glycoprotein</keyword>
<keyword evidence="8" id="KW-1185">Reference proteome</keyword>
<evidence type="ECO:0000256" key="5">
    <source>
        <dbReference type="SAM" id="SignalP"/>
    </source>
</evidence>
<comment type="subcellular location">
    <subcellularLocation>
        <location evidence="1">Secreted</location>
    </subcellularLocation>
</comment>
<dbReference type="Gene3D" id="3.90.215.10">
    <property type="entry name" value="Gamma Fibrinogen, chain A, domain 1"/>
    <property type="match status" value="1"/>
</dbReference>
<feature type="chain" id="PRO_5038275474" description="Fibrinogen C-terminal domain-containing protein" evidence="5">
    <location>
        <begin position="26"/>
        <end position="344"/>
    </location>
</feature>
<dbReference type="GeneID" id="110246786"/>
<protein>
    <recommendedName>
        <fullName evidence="6">Fibrinogen C-terminal domain-containing protein</fullName>
    </recommendedName>
</protein>
<dbReference type="SMART" id="SM00186">
    <property type="entry name" value="FBG"/>
    <property type="match status" value="1"/>
</dbReference>
<evidence type="ECO:0000313" key="8">
    <source>
        <dbReference type="Proteomes" id="UP000887567"/>
    </source>
</evidence>
<dbReference type="FunFam" id="3.90.215.10:FF:000001">
    <property type="entry name" value="Tenascin isoform 1"/>
    <property type="match status" value="1"/>
</dbReference>
<dbReference type="GO" id="GO:0034116">
    <property type="term" value="P:positive regulation of heterotypic cell-cell adhesion"/>
    <property type="evidence" value="ECO:0007669"/>
    <property type="project" value="TreeGrafter"/>
</dbReference>
<keyword evidence="3" id="KW-1015">Disulfide bond</keyword>
<dbReference type="PANTHER" id="PTHR47221">
    <property type="entry name" value="FIBRINOGEN ALPHA CHAIN"/>
    <property type="match status" value="1"/>
</dbReference>
<dbReference type="AlphaFoldDB" id="A0A913XQX5"/>
<dbReference type="InterPro" id="IPR014716">
    <property type="entry name" value="Fibrinogen_a/b/g_C_1"/>
</dbReference>
<evidence type="ECO:0000256" key="4">
    <source>
        <dbReference type="ARBA" id="ARBA00023180"/>
    </source>
</evidence>
<dbReference type="InterPro" id="IPR002181">
    <property type="entry name" value="Fibrinogen_a/b/g_C_dom"/>
</dbReference>
<dbReference type="PROSITE" id="PS51406">
    <property type="entry name" value="FIBRINOGEN_C_2"/>
    <property type="match status" value="1"/>
</dbReference>
<feature type="domain" description="Fibrinogen C-terminal" evidence="6">
    <location>
        <begin position="125"/>
        <end position="343"/>
    </location>
</feature>
<evidence type="ECO:0000256" key="1">
    <source>
        <dbReference type="ARBA" id="ARBA00004613"/>
    </source>
</evidence>
<feature type="signal peptide" evidence="5">
    <location>
        <begin position="1"/>
        <end position="25"/>
    </location>
</feature>
<dbReference type="GeneID" id="110246785"/>